<protein>
    <submittedName>
        <fullName evidence="1">Uncharacterized protein</fullName>
    </submittedName>
</protein>
<comment type="caution">
    <text evidence="1">The sequence shown here is derived from an EMBL/GenBank/DDBJ whole genome shotgun (WGS) entry which is preliminary data.</text>
</comment>
<reference evidence="1" key="1">
    <citation type="submission" date="2022-02" db="EMBL/GenBank/DDBJ databases">
        <title>Plant Genome Project.</title>
        <authorList>
            <person name="Zhang R.-G."/>
        </authorList>
    </citation>
    <scope>NUCLEOTIDE SEQUENCE</scope>
    <source>
        <strain evidence="1">AT1</strain>
    </source>
</reference>
<name>A0ACC0L5R0_RHOML</name>
<keyword evidence="2" id="KW-1185">Reference proteome</keyword>
<evidence type="ECO:0000313" key="2">
    <source>
        <dbReference type="Proteomes" id="UP001062846"/>
    </source>
</evidence>
<proteinExistence type="predicted"/>
<dbReference type="EMBL" id="CM046400">
    <property type="protein sequence ID" value="KAI8523674.1"/>
    <property type="molecule type" value="Genomic_DNA"/>
</dbReference>
<dbReference type="Proteomes" id="UP001062846">
    <property type="component" value="Chromosome 13"/>
</dbReference>
<gene>
    <name evidence="1" type="ORF">RHMOL_Rhmol13G0091400</name>
</gene>
<organism evidence="1 2">
    <name type="scientific">Rhododendron molle</name>
    <name type="common">Chinese azalea</name>
    <name type="synonym">Azalea mollis</name>
    <dbReference type="NCBI Taxonomy" id="49168"/>
    <lineage>
        <taxon>Eukaryota</taxon>
        <taxon>Viridiplantae</taxon>
        <taxon>Streptophyta</taxon>
        <taxon>Embryophyta</taxon>
        <taxon>Tracheophyta</taxon>
        <taxon>Spermatophyta</taxon>
        <taxon>Magnoliopsida</taxon>
        <taxon>eudicotyledons</taxon>
        <taxon>Gunneridae</taxon>
        <taxon>Pentapetalae</taxon>
        <taxon>asterids</taxon>
        <taxon>Ericales</taxon>
        <taxon>Ericaceae</taxon>
        <taxon>Ericoideae</taxon>
        <taxon>Rhodoreae</taxon>
        <taxon>Rhododendron</taxon>
    </lineage>
</organism>
<evidence type="ECO:0000313" key="1">
    <source>
        <dbReference type="EMBL" id="KAI8523674.1"/>
    </source>
</evidence>
<sequence length="80" mass="8869">MWLVRAFNGWLTASVNHGTTEIPLLKIRRSIKECTSVSTNPTCSNSAPTSRSIDLLNGILTLSQMRTPLGPRFSRVILIE</sequence>
<accession>A0ACC0L5R0</accession>